<dbReference type="Proteomes" id="UP000234667">
    <property type="component" value="Unassembled WGS sequence"/>
</dbReference>
<proteinExistence type="predicted"/>
<name>A0A2J5P3M2_9ENTR</name>
<reference evidence="1 2" key="1">
    <citation type="submission" date="2017-11" db="EMBL/GenBank/DDBJ databases">
        <authorList>
            <person name="Han C.G."/>
        </authorList>
    </citation>
    <scope>NUCLEOTIDE SEQUENCE [LARGE SCALE GENOMIC DNA]</scope>
    <source>
        <strain evidence="1 2">A10</strain>
    </source>
</reference>
<dbReference type="AlphaFoldDB" id="A0A2J5P3M2"/>
<accession>A0A2J5P3M2</accession>
<comment type="caution">
    <text evidence="1">The sequence shown here is derived from an EMBL/GenBank/DDBJ whole genome shotgun (WGS) entry which is preliminary data.</text>
</comment>
<organism evidence="1 2">
    <name type="scientific">Klebsiella michiganensis</name>
    <dbReference type="NCBI Taxonomy" id="1134687"/>
    <lineage>
        <taxon>Bacteria</taxon>
        <taxon>Pseudomonadati</taxon>
        <taxon>Pseudomonadota</taxon>
        <taxon>Gammaproteobacteria</taxon>
        <taxon>Enterobacterales</taxon>
        <taxon>Enterobacteriaceae</taxon>
        <taxon>Klebsiella/Raoultella group</taxon>
        <taxon>Klebsiella</taxon>
    </lineage>
</organism>
<protein>
    <submittedName>
        <fullName evidence="1">Phosphonate metabolism protein PhnP</fullName>
    </submittedName>
</protein>
<sequence length="31" mass="3480">HISHRFDAWMMENALPAGFEAGFDGMEIALD</sequence>
<dbReference type="EMBL" id="PIDR01001877">
    <property type="protein sequence ID" value="PLO60630.1"/>
    <property type="molecule type" value="Genomic_DNA"/>
</dbReference>
<evidence type="ECO:0000313" key="2">
    <source>
        <dbReference type="Proteomes" id="UP000234667"/>
    </source>
</evidence>
<feature type="non-terminal residue" evidence="1">
    <location>
        <position position="1"/>
    </location>
</feature>
<gene>
    <name evidence="1" type="primary">phnP</name>
    <name evidence="1" type="ORF">CWN49_34195</name>
</gene>
<reference evidence="1 2" key="2">
    <citation type="submission" date="2018-01" db="EMBL/GenBank/DDBJ databases">
        <title>Genomic study of Klebsiella pneumoniae.</title>
        <authorList>
            <person name="Yang Y."/>
            <person name="Bicalho R."/>
        </authorList>
    </citation>
    <scope>NUCLEOTIDE SEQUENCE [LARGE SCALE GENOMIC DNA]</scope>
    <source>
        <strain evidence="1 2">A10</strain>
    </source>
</reference>
<evidence type="ECO:0000313" key="1">
    <source>
        <dbReference type="EMBL" id="PLO60630.1"/>
    </source>
</evidence>